<dbReference type="InterPro" id="IPR006162">
    <property type="entry name" value="Ppantetheine_attach_site"/>
</dbReference>
<protein>
    <submittedName>
        <fullName evidence="6">Amino acid adenylation domain-containing protein</fullName>
    </submittedName>
</protein>
<dbReference type="InterPro" id="IPR042099">
    <property type="entry name" value="ANL_N_sf"/>
</dbReference>
<dbReference type="PANTHER" id="PTHR45527">
    <property type="entry name" value="NONRIBOSOMAL PEPTIDE SYNTHETASE"/>
    <property type="match status" value="1"/>
</dbReference>
<dbReference type="Gene3D" id="3.40.50.12780">
    <property type="entry name" value="N-terminal domain of ligase-like"/>
    <property type="match status" value="2"/>
</dbReference>
<proteinExistence type="predicted"/>
<feature type="domain" description="Carrier" evidence="5">
    <location>
        <begin position="1794"/>
        <end position="1869"/>
    </location>
</feature>
<feature type="domain" description="Carrier" evidence="5">
    <location>
        <begin position="764"/>
        <end position="839"/>
    </location>
</feature>
<evidence type="ECO:0000256" key="1">
    <source>
        <dbReference type="ARBA" id="ARBA00001957"/>
    </source>
</evidence>
<reference evidence="6" key="1">
    <citation type="submission" date="2022-06" db="EMBL/GenBank/DDBJ databases">
        <title>Complete genome sequence of soil microorganisms Streptomyces sp. Qhu-M197 isolated from Alpine meadows habitats on the Tibetan Plateau.</title>
        <authorList>
            <person name="Zhang B."/>
            <person name="Xiang X."/>
            <person name="Fan J."/>
        </authorList>
    </citation>
    <scope>NUCLEOTIDE SEQUENCE</scope>
    <source>
        <strain evidence="6">Qhu-M197</strain>
    </source>
</reference>
<dbReference type="RefSeq" id="WP_252551590.1">
    <property type="nucleotide sequence ID" value="NZ_CP099468.1"/>
</dbReference>
<keyword evidence="3" id="KW-0597">Phosphoprotein</keyword>
<dbReference type="PANTHER" id="PTHR45527:SF1">
    <property type="entry name" value="FATTY ACID SYNTHASE"/>
    <property type="match status" value="1"/>
</dbReference>
<dbReference type="PROSITE" id="PS00012">
    <property type="entry name" value="PHOSPHOPANTETHEINE"/>
    <property type="match status" value="2"/>
</dbReference>
<dbReference type="NCBIfam" id="TIGR01733">
    <property type="entry name" value="AA-adenyl-dom"/>
    <property type="match status" value="2"/>
</dbReference>
<dbReference type="Gene3D" id="3.30.300.30">
    <property type="match status" value="2"/>
</dbReference>
<dbReference type="InterPro" id="IPR009081">
    <property type="entry name" value="PP-bd_ACP"/>
</dbReference>
<dbReference type="InterPro" id="IPR020845">
    <property type="entry name" value="AMP-binding_CS"/>
</dbReference>
<dbReference type="Gene3D" id="3.30.559.30">
    <property type="entry name" value="Nonribosomal peptide synthetase, condensation domain"/>
    <property type="match status" value="3"/>
</dbReference>
<dbReference type="PROSITE" id="PS50075">
    <property type="entry name" value="CARRIER"/>
    <property type="match status" value="2"/>
</dbReference>
<evidence type="ECO:0000256" key="4">
    <source>
        <dbReference type="SAM" id="MobiDB-lite"/>
    </source>
</evidence>
<evidence type="ECO:0000256" key="2">
    <source>
        <dbReference type="ARBA" id="ARBA00022450"/>
    </source>
</evidence>
<dbReference type="InterPro" id="IPR025110">
    <property type="entry name" value="AMP-bd_C"/>
</dbReference>
<dbReference type="Proteomes" id="UP001056374">
    <property type="component" value="Chromosome"/>
</dbReference>
<feature type="region of interest" description="Disordered" evidence="4">
    <location>
        <begin position="1869"/>
        <end position="1889"/>
    </location>
</feature>
<dbReference type="SUPFAM" id="SSF47336">
    <property type="entry name" value="ACP-like"/>
    <property type="match status" value="2"/>
</dbReference>
<dbReference type="Pfam" id="PF00668">
    <property type="entry name" value="Condensation"/>
    <property type="match status" value="2"/>
</dbReference>
<gene>
    <name evidence="6" type="ORF">NFX46_22585</name>
</gene>
<comment type="cofactor">
    <cofactor evidence="1">
        <name>pantetheine 4'-phosphate</name>
        <dbReference type="ChEBI" id="CHEBI:47942"/>
    </cofactor>
</comment>
<feature type="region of interest" description="Disordered" evidence="4">
    <location>
        <begin position="736"/>
        <end position="767"/>
    </location>
</feature>
<organism evidence="6 7">
    <name type="scientific">Streptomyces phaeoluteigriseus</name>
    <dbReference type="NCBI Taxonomy" id="114686"/>
    <lineage>
        <taxon>Bacteria</taxon>
        <taxon>Bacillati</taxon>
        <taxon>Actinomycetota</taxon>
        <taxon>Actinomycetes</taxon>
        <taxon>Kitasatosporales</taxon>
        <taxon>Streptomycetaceae</taxon>
        <taxon>Streptomyces</taxon>
        <taxon>Streptomyces aurantiacus group</taxon>
    </lineage>
</organism>
<sequence length="2313" mass="253537">MTEKTLDPRIALDFWVRKLRDRERSDLPMALTPSAPADGRGYRSLTVSEEDLRFLRKAGRGDVQAEVVLYATLYRFLLAFSFGPEADAVAVGGLAQGSEALLFYTTPFDADGTFRDAIDTTRAETLECAPYRDYPWDGLRDWMESQGEASDTIRFGLVCGDEPVANPWLATRTAFWLKVPVAEHDREIGLSYGPGCDERLAAQFLRHYVALVRGLRENLDRPLRRIPVLTPAEADRLTGALTGPAPAPDLPPSLLVDFHRQAAHTPDAVAVVDGSGALTYRRLDEHANQLAHFLRDERGIGRGDFVGVALPDSRDLVVAVLAVLKAGAAYVPIDLRYPADRQTLLVEQSRAAAVVVREPGDLAAPAPNVVALDQLAERIAGCPRTAPAVDVRADDSVYVIFTSGSTGTPKGVAVEHGAFRNLLAWYTREVCGQERPNFLLIAPVSFDLAQKNLFAPLLCGGQLHLLGAALDDYSAMARYVDAHAIDVVNCAPSAFYPLLEFGGDRRFHALRSLRHVVLGGEPIDAAKLSAWAGSPNFRAQIMNSYGPTEFTDVVSHHRLDAADLRPDGGPIPIGRPVDGIHLFVLTPQQRLCAPHMVGELYLGGAGLSKGYINDPEEHARRFLRLDLAETDFDGVLYRTGDLVRCDADDRLEYLGRADDQMKVNGFRIAPGEVERAIRALDGVDDVVVCLKAVRGENVLVAYYIAGAPLDPRTLREQAARSLPPFAVPTYFSRRTSFPRTPSGKLDKRALPLPGGDDATGGYEPPTTPAEERLARLWADLLDRERIGRDDDFFALGGHSLTAIRLLSHVSKDFGVELSLNTVFEHSRLDELAEVVSAAGPGRFTGIPRLAPADDYELSNAQRRLWLASQFESASQAYNLHSIYEIRGEIVPERLESALLRLIGKHESLRTVFREGADGDVRQVVRPATSVDFHLEHIPSAAEDSLAEFVGRPFDLARGPLLRAALAETADGGHVFAFAIHHSVCDAWSLGVFASDLLKFYDPAPAGPPTPGLDVQYKDYAAWQRAGLASGQHDVHRRFWRDTLAGIDTLPPVGLPGCRPRPAVKTHSGAVVEHTLPAPFVARLEDLAARQGCTLFMVLVAALKATLFRQSGQPDITIGTPVAGRDHVDLEGQIGFYVNTLPLRTELTADETFDALLAKVRAGVTAALEHRAHPFDAIVDDLGLRRDPSRSPVFDLLVVLQNATENHALNHIEGPDFRLRRRSTPRRFSKFDATFDFADRGPGAGLALEVEYNTDLYDEGAVRRFVGALETLLAEVCDDPARPLGQLRCVPAAERQLVLDDFGRGRVDPDCTPFLTRLNDRCAAPAEAPALLFGDEVVSYAELAARSDQFVGFLAGELGVRPGDRVGILLERDDWLVVCLIGVLKAGATFVPLDPAYPERRIEFILGDCGCEVVVDAPLVRRFRAGLGSWPAVPAVSSSPESVAYVIYTSGSTGDPKGVQITHDNLAAFLQWCLHEFADTDIGVVFAATSICFDLSIFELFFSLTAGRTVLIIESPAHIGEWLGAHRRVLLNTVPSVVMELARSGHDLSNVTAVNVAGEPAPPALREVLDLSRTEVRNLYGPSEDTTYSTVHRLDDSGAAVPIGRPVDNTRVYVLDAAGQPVGIDVAGEIHLSGRGLCRGYVNRPRLNEAMFAEHPEFPGERLYRTGDHARWRPDGNLVFLGRHDAQVKVRGRRIELGEIEAAVQRLPGVRQAAVVIRGEGSTAELEAYYVADGSATEPADIRRALTAVLPGYMVPAGTVRLAELPLTPNGKVDRRALLARQAPERTSTSTVAAAPESDLERRVLAIWQSVVEAPGAGIDDSYFDLGGDSLRAMTIIARLNEEVGAELRISDLYHHPTVRGLAAEIDKSAANRTPRAASPDAGDPQAATEYPITTSQSGIYYLQRLDPRSTAYNIPLSFAVRGPLDHARFRKAVEELVRRHDAFRTRFTIRDRKVIGLVEPTAEVPIVRQEIQPGEETDVLHGFVQPFDLAKAPLMRVKLASRSEVEHYIAIDVHHVVFDGASVALLLDELVRLYLGATSTDVPGLRYADHALLTEREGVDERAWQRAYWLGKFGGERTPLDLPFDFPRGKVQRFSGDYVELWIGAEQRRHVESLARTAGTTVFSALFSLFAGVLSHISGQDDITVGIPVECRRDPRIRSTIGMFVNTLAVRVDVDRTRPVRDLLTAHATELFAALDHQEYPFETLVRDLGIQQDGDHTPLFEVMFAYYPRLPVEDLFPGADLAVEHYHVDRPRISKFPLTFLVDETEDGLRVSLNYDSSLFKRETAEAMAEVVRAAFDLVSTPAEPLSKLPPL</sequence>
<dbReference type="Gene3D" id="3.30.559.10">
    <property type="entry name" value="Chloramphenicol acetyltransferase-like domain"/>
    <property type="match status" value="2"/>
</dbReference>
<accession>A0ABY4ZB30</accession>
<dbReference type="InterPro" id="IPR023213">
    <property type="entry name" value="CAT-like_dom_sf"/>
</dbReference>
<evidence type="ECO:0000313" key="7">
    <source>
        <dbReference type="Proteomes" id="UP001056374"/>
    </source>
</evidence>
<dbReference type="InterPro" id="IPR045851">
    <property type="entry name" value="AMP-bd_C_sf"/>
</dbReference>
<dbReference type="Pfam" id="PF13193">
    <property type="entry name" value="AMP-binding_C"/>
    <property type="match status" value="2"/>
</dbReference>
<evidence type="ECO:0000259" key="5">
    <source>
        <dbReference type="PROSITE" id="PS50075"/>
    </source>
</evidence>
<dbReference type="InterPro" id="IPR036736">
    <property type="entry name" value="ACP-like_sf"/>
</dbReference>
<dbReference type="InterPro" id="IPR000873">
    <property type="entry name" value="AMP-dep_synth/lig_dom"/>
</dbReference>
<dbReference type="InterPro" id="IPR001242">
    <property type="entry name" value="Condensation_dom"/>
</dbReference>
<dbReference type="Pfam" id="PF00550">
    <property type="entry name" value="PP-binding"/>
    <property type="match status" value="2"/>
</dbReference>
<keyword evidence="2" id="KW-0596">Phosphopantetheine</keyword>
<keyword evidence="7" id="KW-1185">Reference proteome</keyword>
<dbReference type="InterPro" id="IPR010071">
    <property type="entry name" value="AA_adenyl_dom"/>
</dbReference>
<evidence type="ECO:0000256" key="3">
    <source>
        <dbReference type="ARBA" id="ARBA00022553"/>
    </source>
</evidence>
<dbReference type="Pfam" id="PF00501">
    <property type="entry name" value="AMP-binding"/>
    <property type="match status" value="2"/>
</dbReference>
<dbReference type="EMBL" id="CP099468">
    <property type="protein sequence ID" value="USQ86242.1"/>
    <property type="molecule type" value="Genomic_DNA"/>
</dbReference>
<dbReference type="InterPro" id="IPR020806">
    <property type="entry name" value="PKS_PP-bd"/>
</dbReference>
<name>A0ABY4ZB30_9ACTN</name>
<dbReference type="SMART" id="SM00823">
    <property type="entry name" value="PKS_PP"/>
    <property type="match status" value="2"/>
</dbReference>
<dbReference type="SUPFAM" id="SSF52777">
    <property type="entry name" value="CoA-dependent acyltransferases"/>
    <property type="match status" value="5"/>
</dbReference>
<dbReference type="SUPFAM" id="SSF56801">
    <property type="entry name" value="Acetyl-CoA synthetase-like"/>
    <property type="match status" value="2"/>
</dbReference>
<dbReference type="CDD" id="cd05930">
    <property type="entry name" value="A_NRPS"/>
    <property type="match status" value="2"/>
</dbReference>
<dbReference type="CDD" id="cd19531">
    <property type="entry name" value="LCL_NRPS-like"/>
    <property type="match status" value="2"/>
</dbReference>
<dbReference type="PROSITE" id="PS00455">
    <property type="entry name" value="AMP_BINDING"/>
    <property type="match status" value="2"/>
</dbReference>
<dbReference type="Gene3D" id="1.10.1200.10">
    <property type="entry name" value="ACP-like"/>
    <property type="match status" value="2"/>
</dbReference>
<evidence type="ECO:0000313" key="6">
    <source>
        <dbReference type="EMBL" id="USQ86242.1"/>
    </source>
</evidence>